<dbReference type="Proteomes" id="UP000887458">
    <property type="component" value="Unassembled WGS sequence"/>
</dbReference>
<keyword evidence="3" id="KW-1185">Reference proteome</keyword>
<evidence type="ECO:0000313" key="3">
    <source>
        <dbReference type="Proteomes" id="UP000887458"/>
    </source>
</evidence>
<dbReference type="EMBL" id="NJHN03000047">
    <property type="protein sequence ID" value="KAH9420886.1"/>
    <property type="molecule type" value="Genomic_DNA"/>
</dbReference>
<name>A0ABQ8JE45_DERPT</name>
<accession>A0ABQ8JE45</accession>
<keyword evidence="1" id="KW-0812">Transmembrane</keyword>
<gene>
    <name evidence="2" type="ORF">DERP_001320</name>
</gene>
<feature type="transmembrane region" description="Helical" evidence="1">
    <location>
        <begin position="6"/>
        <end position="22"/>
    </location>
</feature>
<evidence type="ECO:0000313" key="2">
    <source>
        <dbReference type="EMBL" id="KAH9420886.1"/>
    </source>
</evidence>
<keyword evidence="1" id="KW-1133">Transmembrane helix</keyword>
<reference evidence="2 3" key="2">
    <citation type="journal article" date="2022" name="Mol. Biol. Evol.">
        <title>Comparative Genomics Reveals Insights into the Divergent Evolution of Astigmatic Mites and Household Pest Adaptations.</title>
        <authorList>
            <person name="Xiong Q."/>
            <person name="Wan A.T."/>
            <person name="Liu X."/>
            <person name="Fung C.S."/>
            <person name="Xiao X."/>
            <person name="Malainual N."/>
            <person name="Hou J."/>
            <person name="Wang L."/>
            <person name="Wang M."/>
            <person name="Yang K.Y."/>
            <person name="Cui Y."/>
            <person name="Leung E.L."/>
            <person name="Nong W."/>
            <person name="Shin S.K."/>
            <person name="Au S.W."/>
            <person name="Jeong K.Y."/>
            <person name="Chew F.T."/>
            <person name="Hui J.H."/>
            <person name="Leung T.F."/>
            <person name="Tungtrongchitr A."/>
            <person name="Zhong N."/>
            <person name="Liu Z."/>
            <person name="Tsui S.K."/>
        </authorList>
    </citation>
    <scope>NUCLEOTIDE SEQUENCE [LARGE SCALE GENOMIC DNA]</scope>
    <source>
        <strain evidence="2">Derp</strain>
    </source>
</reference>
<organism evidence="2 3">
    <name type="scientific">Dermatophagoides pteronyssinus</name>
    <name type="common">European house dust mite</name>
    <dbReference type="NCBI Taxonomy" id="6956"/>
    <lineage>
        <taxon>Eukaryota</taxon>
        <taxon>Metazoa</taxon>
        <taxon>Ecdysozoa</taxon>
        <taxon>Arthropoda</taxon>
        <taxon>Chelicerata</taxon>
        <taxon>Arachnida</taxon>
        <taxon>Acari</taxon>
        <taxon>Acariformes</taxon>
        <taxon>Sarcoptiformes</taxon>
        <taxon>Astigmata</taxon>
        <taxon>Psoroptidia</taxon>
        <taxon>Analgoidea</taxon>
        <taxon>Pyroglyphidae</taxon>
        <taxon>Dermatophagoidinae</taxon>
        <taxon>Dermatophagoides</taxon>
    </lineage>
</organism>
<sequence length="71" mass="8358">MKGNIFFLWKFISLIYLTKYIYDIAKKKIYAIDEDHGDGNGKRTENILKIPQKKEKNTRVPQNHGVVSIYI</sequence>
<reference evidence="2 3" key="1">
    <citation type="journal article" date="2018" name="J. Allergy Clin. Immunol.">
        <title>High-quality assembly of Dermatophagoides pteronyssinus genome and transcriptome reveals a wide range of novel allergens.</title>
        <authorList>
            <person name="Liu X.Y."/>
            <person name="Yang K.Y."/>
            <person name="Wang M.Q."/>
            <person name="Kwok J.S."/>
            <person name="Zeng X."/>
            <person name="Yang Z."/>
            <person name="Xiao X.J."/>
            <person name="Lau C.P."/>
            <person name="Li Y."/>
            <person name="Huang Z.M."/>
            <person name="Ba J.G."/>
            <person name="Yim A.K."/>
            <person name="Ouyang C.Y."/>
            <person name="Ngai S.M."/>
            <person name="Chan T.F."/>
            <person name="Leung E.L."/>
            <person name="Liu L."/>
            <person name="Liu Z.G."/>
            <person name="Tsui S.K."/>
        </authorList>
    </citation>
    <scope>NUCLEOTIDE SEQUENCE [LARGE SCALE GENOMIC DNA]</scope>
    <source>
        <strain evidence="2">Derp</strain>
    </source>
</reference>
<evidence type="ECO:0000256" key="1">
    <source>
        <dbReference type="SAM" id="Phobius"/>
    </source>
</evidence>
<keyword evidence="1" id="KW-0472">Membrane</keyword>
<comment type="caution">
    <text evidence="2">The sequence shown here is derived from an EMBL/GenBank/DDBJ whole genome shotgun (WGS) entry which is preliminary data.</text>
</comment>
<protein>
    <submittedName>
        <fullName evidence="2">Uncharacterized protein</fullName>
    </submittedName>
</protein>
<proteinExistence type="predicted"/>